<evidence type="ECO:0000313" key="2">
    <source>
        <dbReference type="EMBL" id="PFG18177.1"/>
    </source>
</evidence>
<feature type="transmembrane region" description="Helical" evidence="1">
    <location>
        <begin position="7"/>
        <end position="29"/>
    </location>
</feature>
<dbReference type="AlphaFoldDB" id="A0A2A9CUR0"/>
<keyword evidence="1" id="KW-0472">Membrane</keyword>
<comment type="caution">
    <text evidence="2">The sequence shown here is derived from an EMBL/GenBank/DDBJ whole genome shotgun (WGS) entry which is preliminary data.</text>
</comment>
<keyword evidence="1" id="KW-1133">Transmembrane helix</keyword>
<name>A0A2A9CUR0_9ACTN</name>
<dbReference type="EMBL" id="PDJC01000001">
    <property type="protein sequence ID" value="PFG18177.1"/>
    <property type="molecule type" value="Genomic_DNA"/>
</dbReference>
<proteinExistence type="predicted"/>
<dbReference type="RefSeq" id="WP_098461548.1">
    <property type="nucleotide sequence ID" value="NZ_PDJC01000001.1"/>
</dbReference>
<keyword evidence="3" id="KW-1185">Reference proteome</keyword>
<sequence length="139" mass="14721">MKLSDRALAWTILAVVGVLVSGGLTFWWLRANVIAPSCGDSATAQLDRAVDELSSRIPSLHFTRFGDSCDSGGQVYASWEHDGLDQLLTQAVAAGCRVEARDPDDLDSSQSITCGTTGRDVILTAELGSVPLEGLLLLS</sequence>
<evidence type="ECO:0000313" key="3">
    <source>
        <dbReference type="Proteomes" id="UP000226079"/>
    </source>
</evidence>
<accession>A0A2A9CUR0</accession>
<dbReference type="Proteomes" id="UP000226079">
    <property type="component" value="Unassembled WGS sequence"/>
</dbReference>
<reference evidence="2 3" key="1">
    <citation type="submission" date="2017-10" db="EMBL/GenBank/DDBJ databases">
        <title>Sequencing the genomes of 1000 actinobacteria strains.</title>
        <authorList>
            <person name="Klenk H.-P."/>
        </authorList>
    </citation>
    <scope>NUCLEOTIDE SEQUENCE [LARGE SCALE GENOMIC DNA]</scope>
    <source>
        <strain evidence="2 3">DSM 15597</strain>
    </source>
</reference>
<keyword evidence="1" id="KW-0812">Transmembrane</keyword>
<evidence type="ECO:0000256" key="1">
    <source>
        <dbReference type="SAM" id="Phobius"/>
    </source>
</evidence>
<protein>
    <submittedName>
        <fullName evidence="2">Uncharacterized protein</fullName>
    </submittedName>
</protein>
<gene>
    <name evidence="2" type="ORF">ATK74_2759</name>
</gene>
<organism evidence="2 3">
    <name type="scientific">Propionicimonas paludicola</name>
    <dbReference type="NCBI Taxonomy" id="185243"/>
    <lineage>
        <taxon>Bacteria</taxon>
        <taxon>Bacillati</taxon>
        <taxon>Actinomycetota</taxon>
        <taxon>Actinomycetes</taxon>
        <taxon>Propionibacteriales</taxon>
        <taxon>Nocardioidaceae</taxon>
        <taxon>Propionicimonas</taxon>
    </lineage>
</organism>